<dbReference type="PROSITE" id="PS51178">
    <property type="entry name" value="PASTA"/>
    <property type="match status" value="2"/>
</dbReference>
<sequence>MIIQKLKYLLKNFIYIIICGIVIFLLIFKIYLPITTNHGESISVPNLIGMKIEELDKFLKDRDLRYEILEDSSYSSELPTLSVLKQNPIENMKVKENRKIYITLNSKIPPKIKMPNLINGSVKNAQLILKSYDLKLGKINYVPDMAVNAVIKMYIKGDSIAYNDIITKGSTIDLDVGDGYGNQIFETPDLLGMTLEEGVFTIIGSGLRVGKIHYQDSGFVYLSTIDDEGNEIQEKITINSGKIFKQYPKNSIKIKIGEKMNLWVVSDSLNASY</sequence>
<evidence type="ECO:0000313" key="3">
    <source>
        <dbReference type="EMBL" id="SUZ72728.1"/>
    </source>
</evidence>
<feature type="domain" description="PASTA" evidence="2">
    <location>
        <begin position="108"/>
        <end position="178"/>
    </location>
</feature>
<dbReference type="InterPro" id="IPR005543">
    <property type="entry name" value="PASTA_dom"/>
</dbReference>
<proteinExistence type="predicted"/>
<organism evidence="3">
    <name type="scientific">marine metagenome</name>
    <dbReference type="NCBI Taxonomy" id="408172"/>
    <lineage>
        <taxon>unclassified sequences</taxon>
        <taxon>metagenomes</taxon>
        <taxon>ecological metagenomes</taxon>
    </lineage>
</organism>
<evidence type="ECO:0000259" key="2">
    <source>
        <dbReference type="PROSITE" id="PS51178"/>
    </source>
</evidence>
<dbReference type="SMART" id="SM00740">
    <property type="entry name" value="PASTA"/>
    <property type="match status" value="3"/>
</dbReference>
<gene>
    <name evidence="3" type="ORF">METZ01_LOCUS25582</name>
</gene>
<keyword evidence="1" id="KW-0472">Membrane</keyword>
<accession>A0A381Q1E9</accession>
<reference evidence="3" key="1">
    <citation type="submission" date="2018-05" db="EMBL/GenBank/DDBJ databases">
        <authorList>
            <person name="Lanie J.A."/>
            <person name="Ng W.-L."/>
            <person name="Kazmierczak K.M."/>
            <person name="Andrzejewski T.M."/>
            <person name="Davidsen T.M."/>
            <person name="Wayne K.J."/>
            <person name="Tettelin H."/>
            <person name="Glass J.I."/>
            <person name="Rusch D."/>
            <person name="Podicherti R."/>
            <person name="Tsui H.-C.T."/>
            <person name="Winkler M.E."/>
        </authorList>
    </citation>
    <scope>NUCLEOTIDE SEQUENCE</scope>
</reference>
<name>A0A381Q1E9_9ZZZZ</name>
<dbReference type="AlphaFoldDB" id="A0A381Q1E9"/>
<keyword evidence="1" id="KW-0812">Transmembrane</keyword>
<dbReference type="Gene3D" id="3.30.10.20">
    <property type="match status" value="3"/>
</dbReference>
<dbReference type="Pfam" id="PF03793">
    <property type="entry name" value="PASTA"/>
    <property type="match status" value="1"/>
</dbReference>
<dbReference type="EMBL" id="UINC01001156">
    <property type="protein sequence ID" value="SUZ72728.1"/>
    <property type="molecule type" value="Genomic_DNA"/>
</dbReference>
<evidence type="ECO:0000256" key="1">
    <source>
        <dbReference type="SAM" id="Phobius"/>
    </source>
</evidence>
<keyword evidence="1" id="KW-1133">Transmembrane helix</keyword>
<feature type="transmembrane region" description="Helical" evidence="1">
    <location>
        <begin position="12"/>
        <end position="32"/>
    </location>
</feature>
<feature type="domain" description="PASTA" evidence="2">
    <location>
        <begin position="39"/>
        <end position="106"/>
    </location>
</feature>
<dbReference type="CDD" id="cd06577">
    <property type="entry name" value="PASTA_pknB"/>
    <property type="match status" value="2"/>
</dbReference>
<protein>
    <recommendedName>
        <fullName evidence="2">PASTA domain-containing protein</fullName>
    </recommendedName>
</protein>
<dbReference type="SUPFAM" id="SSF54184">
    <property type="entry name" value="Penicillin-binding protein 2x (pbp-2x), c-terminal domain"/>
    <property type="match status" value="1"/>
</dbReference>